<dbReference type="STRING" id="630626.EBL_c16390"/>
<evidence type="ECO:0000313" key="2">
    <source>
        <dbReference type="Proteomes" id="UP000001955"/>
    </source>
</evidence>
<reference evidence="1 2" key="1">
    <citation type="journal article" date="2012" name="J. Bacteriol.">
        <title>Complete genome sequence of the B12-producing Shimwellia blattae strain DSM 4481, isolated from a cockroach.</title>
        <authorList>
            <person name="Brzuszkiewicz E."/>
            <person name="Waschkowitz T."/>
            <person name="Wiezer A."/>
            <person name="Daniel R."/>
        </authorList>
    </citation>
    <scope>NUCLEOTIDE SEQUENCE [LARGE SCALE GENOMIC DNA]</scope>
    <source>
        <strain evidence="2">ATCC 29907 / DSM 4481 / JCM 1650 / NBRC 105725 / CDC 9005-74</strain>
    </source>
</reference>
<dbReference type="KEGG" id="ebt:EBL_c16390"/>
<dbReference type="EMBL" id="CP001560">
    <property type="protein sequence ID" value="AFJ46733.1"/>
    <property type="molecule type" value="Genomic_DNA"/>
</dbReference>
<accession>I2B879</accession>
<dbReference type="PATRIC" id="fig|630626.3.peg.1584"/>
<dbReference type="Proteomes" id="UP000001955">
    <property type="component" value="Chromosome"/>
</dbReference>
<accession>K6VIV2</accession>
<dbReference type="HOGENOM" id="CLU_057689_0_0_6"/>
<dbReference type="RefSeq" id="WP_002443131.1">
    <property type="nucleotide sequence ID" value="NC_017910.1"/>
</dbReference>
<keyword evidence="2" id="KW-1185">Reference proteome</keyword>
<dbReference type="AlphaFoldDB" id="I2B879"/>
<proteinExistence type="predicted"/>
<dbReference type="InterPro" id="IPR029032">
    <property type="entry name" value="AhpD-like"/>
</dbReference>
<protein>
    <submittedName>
        <fullName evidence="1">Putative oxidoreductase</fullName>
    </submittedName>
</protein>
<dbReference type="eggNOG" id="COG2128">
    <property type="taxonomic scope" value="Bacteria"/>
</dbReference>
<gene>
    <name evidence="1" type="ordered locus">EBL_c16390</name>
</gene>
<sequence>MEQRHLAAKSHWYHETQSRPCPAETPVRVADLPRVADAFLLDCPWPDTLCAADAPWLETARALARLYFPPRVALDRLHTLSPYDRLSTALTVAQVYGVQRLCSHYSARLAPEPGPDSSRESNHRLTQITQFARQLAGNPSCIDNAATRQLLSVGLTENDVVTFVHLIGFVGFQARVIAALHAFNGMTARWLPGMDIPGDAPADRFLSLAEPAGEPALAPEPYTPPVTCGADTAPLHPLSGVLARDPESWRLLNRLTVATPDAHTACLIRLLSARVTGSLPCFMAASHDWSLDQALPEAIRNGERAIHAWGHGHPRFREIIEPVLLMIRAPSRIGAGHIAGLTARGLNSAGSFQLLTRAALAGWINRLNISLYGRPS</sequence>
<dbReference type="OrthoDB" id="6496098at2"/>
<organism evidence="1 2">
    <name type="scientific">Shimwellia blattae (strain ATCC 29907 / DSM 4481 / JCM 1650 / NBRC 105725 / CDC 9005-74)</name>
    <name type="common">Escherichia blattae</name>
    <dbReference type="NCBI Taxonomy" id="630626"/>
    <lineage>
        <taxon>Bacteria</taxon>
        <taxon>Pseudomonadati</taxon>
        <taxon>Pseudomonadota</taxon>
        <taxon>Gammaproteobacteria</taxon>
        <taxon>Enterobacterales</taxon>
        <taxon>Enterobacteriaceae</taxon>
        <taxon>Shimwellia</taxon>
    </lineage>
</organism>
<dbReference type="SUPFAM" id="SSF69118">
    <property type="entry name" value="AhpD-like"/>
    <property type="match status" value="2"/>
</dbReference>
<dbReference type="eggNOG" id="COG4950">
    <property type="taxonomic scope" value="Bacteria"/>
</dbReference>
<name>I2B879_SHIBC</name>
<evidence type="ECO:0000313" key="1">
    <source>
        <dbReference type="EMBL" id="AFJ46733.1"/>
    </source>
</evidence>